<reference evidence="2 3" key="1">
    <citation type="submission" date="2024-06" db="EMBL/GenBank/DDBJ databases">
        <title>Sorghum-associated microbial communities from plants grown in Nebraska, USA.</title>
        <authorList>
            <person name="Schachtman D."/>
        </authorList>
    </citation>
    <scope>NUCLEOTIDE SEQUENCE [LARGE SCALE GENOMIC DNA]</scope>
    <source>
        <strain evidence="2 3">2814</strain>
    </source>
</reference>
<keyword evidence="1" id="KW-1133">Transmembrane helix</keyword>
<feature type="transmembrane region" description="Helical" evidence="1">
    <location>
        <begin position="36"/>
        <end position="57"/>
    </location>
</feature>
<organism evidence="2 3">
    <name type="scientific">Brevundimonas faecalis</name>
    <dbReference type="NCBI Taxonomy" id="947378"/>
    <lineage>
        <taxon>Bacteria</taxon>
        <taxon>Pseudomonadati</taxon>
        <taxon>Pseudomonadota</taxon>
        <taxon>Alphaproteobacteria</taxon>
        <taxon>Caulobacterales</taxon>
        <taxon>Caulobacteraceae</taxon>
        <taxon>Brevundimonas</taxon>
    </lineage>
</organism>
<accession>A0ABV2RA99</accession>
<evidence type="ECO:0000313" key="2">
    <source>
        <dbReference type="EMBL" id="MET4683506.1"/>
    </source>
</evidence>
<protein>
    <submittedName>
        <fullName evidence="2">Uncharacterized protein</fullName>
    </submittedName>
</protein>
<keyword evidence="1" id="KW-0812">Transmembrane</keyword>
<sequence>MKTYAVILILVSIPVGIFGLANIVKPLGWIALRRRRHAVGVFCGALAALWLGVYLGAFTPAGELSPAQKAGLIRPHFR</sequence>
<evidence type="ECO:0000313" key="3">
    <source>
        <dbReference type="Proteomes" id="UP001549313"/>
    </source>
</evidence>
<proteinExistence type="predicted"/>
<dbReference type="RefSeq" id="WP_354088421.1">
    <property type="nucleotide sequence ID" value="NZ_JBEPTF010000001.1"/>
</dbReference>
<keyword evidence="3" id="KW-1185">Reference proteome</keyword>
<dbReference type="Proteomes" id="UP001549313">
    <property type="component" value="Unassembled WGS sequence"/>
</dbReference>
<feature type="transmembrane region" description="Helical" evidence="1">
    <location>
        <begin position="6"/>
        <end position="24"/>
    </location>
</feature>
<comment type="caution">
    <text evidence="2">The sequence shown here is derived from an EMBL/GenBank/DDBJ whole genome shotgun (WGS) entry which is preliminary data.</text>
</comment>
<keyword evidence="1" id="KW-0472">Membrane</keyword>
<dbReference type="EMBL" id="JBEPTF010000001">
    <property type="protein sequence ID" value="MET4683506.1"/>
    <property type="molecule type" value="Genomic_DNA"/>
</dbReference>
<name>A0ABV2RA99_9CAUL</name>
<gene>
    <name evidence="2" type="ORF">ABIE19_001415</name>
</gene>
<evidence type="ECO:0000256" key="1">
    <source>
        <dbReference type="SAM" id="Phobius"/>
    </source>
</evidence>